<dbReference type="EMBL" id="CP015839">
    <property type="protein sequence ID" value="ANG61941.1"/>
    <property type="molecule type" value="Genomic_DNA"/>
</dbReference>
<dbReference type="STRING" id="1821621.A8C75_05200"/>
<accession>A0A1A9EWC9</accession>
<dbReference type="PROSITE" id="PS51464">
    <property type="entry name" value="SIS"/>
    <property type="match status" value="1"/>
</dbReference>
<keyword evidence="3" id="KW-1185">Reference proteome</keyword>
<reference evidence="3" key="1">
    <citation type="submission" date="2016-05" db="EMBL/GenBank/DDBJ databases">
        <authorList>
            <person name="Baek K."/>
            <person name="Yang S.-J."/>
        </authorList>
    </citation>
    <scope>NUCLEOTIDE SEQUENCE [LARGE SCALE GENOMIC DNA]</scope>
    <source>
        <strain evidence="3">ST58-10</strain>
    </source>
</reference>
<dbReference type="InterPro" id="IPR050099">
    <property type="entry name" value="SIS_GmhA/DiaA_subfam"/>
</dbReference>
<dbReference type="AlphaFoldDB" id="A0A1A9EWC9"/>
<dbReference type="GO" id="GO:1901135">
    <property type="term" value="P:carbohydrate derivative metabolic process"/>
    <property type="evidence" value="ECO:0007669"/>
    <property type="project" value="InterPro"/>
</dbReference>
<dbReference type="Gene3D" id="3.40.50.10490">
    <property type="entry name" value="Glucose-6-phosphate isomerase like protein, domain 1"/>
    <property type="match status" value="1"/>
</dbReference>
<evidence type="ECO:0000313" key="2">
    <source>
        <dbReference type="EMBL" id="ANG61941.1"/>
    </source>
</evidence>
<reference evidence="2 3" key="2">
    <citation type="journal article" date="2018" name="Int. J. Syst. Evol. Microbiol.">
        <title>Marinobacterium aestuarii sp. nov., a benzene-degrading marine bacterium isolated from estuary sediment.</title>
        <authorList>
            <person name="Bae S.S."/>
            <person name="Jung J."/>
            <person name="Chung D."/>
            <person name="Baek K."/>
        </authorList>
    </citation>
    <scope>NUCLEOTIDE SEQUENCE [LARGE SCALE GENOMIC DNA]</scope>
    <source>
        <strain evidence="2 3">ST58-10</strain>
    </source>
</reference>
<organism evidence="2 3">
    <name type="scientific">Marinobacterium aestuarii</name>
    <dbReference type="NCBI Taxonomy" id="1821621"/>
    <lineage>
        <taxon>Bacteria</taxon>
        <taxon>Pseudomonadati</taxon>
        <taxon>Pseudomonadota</taxon>
        <taxon>Gammaproteobacteria</taxon>
        <taxon>Oceanospirillales</taxon>
        <taxon>Oceanospirillaceae</taxon>
        <taxon>Marinobacterium</taxon>
    </lineage>
</organism>
<keyword evidence="2" id="KW-0413">Isomerase</keyword>
<feature type="domain" description="SIS" evidence="1">
    <location>
        <begin position="36"/>
        <end position="195"/>
    </location>
</feature>
<dbReference type="InterPro" id="IPR001347">
    <property type="entry name" value="SIS_dom"/>
</dbReference>
<dbReference type="CDD" id="cd05006">
    <property type="entry name" value="SIS_GmhA"/>
    <property type="match status" value="1"/>
</dbReference>
<dbReference type="SUPFAM" id="SSF53697">
    <property type="entry name" value="SIS domain"/>
    <property type="match status" value="1"/>
</dbReference>
<dbReference type="RefSeq" id="WP_067379084.1">
    <property type="nucleotide sequence ID" value="NZ_CP015839.1"/>
</dbReference>
<dbReference type="PANTHER" id="PTHR30390:SF6">
    <property type="entry name" value="DNAA INITIATOR-ASSOCIATING PROTEIN DIAA"/>
    <property type="match status" value="1"/>
</dbReference>
<name>A0A1A9EWC9_9GAMM</name>
<dbReference type="OrthoDB" id="9810929at2"/>
<dbReference type="PANTHER" id="PTHR30390">
    <property type="entry name" value="SEDOHEPTULOSE 7-PHOSPHATE ISOMERASE / DNAA INITIATOR-ASSOCIATING FACTOR FOR REPLICATION INITIATION"/>
    <property type="match status" value="1"/>
</dbReference>
<proteinExistence type="predicted"/>
<dbReference type="KEGG" id="mars:A8C75_05200"/>
<dbReference type="GO" id="GO:0097367">
    <property type="term" value="F:carbohydrate derivative binding"/>
    <property type="evidence" value="ECO:0007669"/>
    <property type="project" value="InterPro"/>
</dbReference>
<protein>
    <submittedName>
        <fullName evidence="2">Phosphoheptose isomerase</fullName>
    </submittedName>
</protein>
<evidence type="ECO:0000313" key="3">
    <source>
        <dbReference type="Proteomes" id="UP000078070"/>
    </source>
</evidence>
<gene>
    <name evidence="2" type="ORF">A8C75_05200</name>
</gene>
<sequence>MELEDRIVSQFHSSMDINAHTIEHYTPMIASAGEQLLHCLVNENKILCVGNGGSAALVQHFCALLLNRYRHERPGLPALALSADSATLTAISEDSGFSDIYSKQIRALGQPGDILLMVSTHGRANNLVQAIQAAHDRDMSVIALTGYDGGNTTALLRPDEIEICVPADDDVLIHDAHLLVLHCLCDLIDYQLFGA</sequence>
<evidence type="ECO:0000259" key="1">
    <source>
        <dbReference type="PROSITE" id="PS51464"/>
    </source>
</evidence>
<dbReference type="Pfam" id="PF13580">
    <property type="entry name" value="SIS_2"/>
    <property type="match status" value="1"/>
</dbReference>
<dbReference type="InterPro" id="IPR035461">
    <property type="entry name" value="GmhA/DiaA"/>
</dbReference>
<dbReference type="InterPro" id="IPR046348">
    <property type="entry name" value="SIS_dom_sf"/>
</dbReference>
<dbReference type="Proteomes" id="UP000078070">
    <property type="component" value="Chromosome"/>
</dbReference>
<dbReference type="GO" id="GO:0016853">
    <property type="term" value="F:isomerase activity"/>
    <property type="evidence" value="ECO:0007669"/>
    <property type="project" value="UniProtKB-KW"/>
</dbReference>